<reference evidence="2 3" key="1">
    <citation type="submission" date="2024-01" db="EMBL/GenBank/DDBJ databases">
        <title>The complete chloroplast genome sequence of Lithospermum erythrorhizon: insights into the phylogenetic relationship among Boraginaceae species and the maternal lineages of purple gromwells.</title>
        <authorList>
            <person name="Okada T."/>
            <person name="Watanabe K."/>
        </authorList>
    </citation>
    <scope>NUCLEOTIDE SEQUENCE [LARGE SCALE GENOMIC DNA]</scope>
</reference>
<comment type="caution">
    <text evidence="2">The sequence shown here is derived from an EMBL/GenBank/DDBJ whole genome shotgun (WGS) entry which is preliminary data.</text>
</comment>
<evidence type="ECO:0000259" key="1">
    <source>
        <dbReference type="Pfam" id="PF03732"/>
    </source>
</evidence>
<dbReference type="InterPro" id="IPR005162">
    <property type="entry name" value="Retrotrans_gag_dom"/>
</dbReference>
<evidence type="ECO:0000313" key="3">
    <source>
        <dbReference type="Proteomes" id="UP001454036"/>
    </source>
</evidence>
<gene>
    <name evidence="2" type="ORF">LIER_42315</name>
</gene>
<organism evidence="2 3">
    <name type="scientific">Lithospermum erythrorhizon</name>
    <name type="common">Purple gromwell</name>
    <name type="synonym">Lithospermum officinale var. erythrorhizon</name>
    <dbReference type="NCBI Taxonomy" id="34254"/>
    <lineage>
        <taxon>Eukaryota</taxon>
        <taxon>Viridiplantae</taxon>
        <taxon>Streptophyta</taxon>
        <taxon>Embryophyta</taxon>
        <taxon>Tracheophyta</taxon>
        <taxon>Spermatophyta</taxon>
        <taxon>Magnoliopsida</taxon>
        <taxon>eudicotyledons</taxon>
        <taxon>Gunneridae</taxon>
        <taxon>Pentapetalae</taxon>
        <taxon>asterids</taxon>
        <taxon>lamiids</taxon>
        <taxon>Boraginales</taxon>
        <taxon>Boraginaceae</taxon>
        <taxon>Boraginoideae</taxon>
        <taxon>Lithospermeae</taxon>
        <taxon>Lithospermum</taxon>
    </lineage>
</organism>
<name>A0AAV3RPJ0_LITER</name>
<keyword evidence="3" id="KW-1185">Reference proteome</keyword>
<proteinExistence type="predicted"/>
<protein>
    <recommendedName>
        <fullName evidence="1">Retrotransposon gag domain-containing protein</fullName>
    </recommendedName>
</protein>
<sequence>MTKMPFSNRLDNIALPAGLKLPQFNLFDGNGDPLKHLKGFIAHMTITSNNPDVYAKAFPNNLTGKALDWYMKLPLKSLDSYEETADTFVSKFGTAIQSIQDERILMDIRQNINEPLSSYYKRYSDLLLSIPAVNDKVAYMAFFNGLAYGKHKKALLVKMPLLKDALTKEVEQHIELKDLRKSLAEVLISKRRYSGKTEQGCHGSFQFGREYSGT</sequence>
<dbReference type="PANTHER" id="PTHR33223">
    <property type="entry name" value="CCHC-TYPE DOMAIN-CONTAINING PROTEIN"/>
    <property type="match status" value="1"/>
</dbReference>
<dbReference type="AlphaFoldDB" id="A0AAV3RPJ0"/>
<dbReference type="PANTHER" id="PTHR33223:SF10">
    <property type="entry name" value="AMINOTRANSFERASE-LIKE PLANT MOBILE DOMAIN-CONTAINING PROTEIN"/>
    <property type="match status" value="1"/>
</dbReference>
<dbReference type="Pfam" id="PF03732">
    <property type="entry name" value="Retrotrans_gag"/>
    <property type="match status" value="1"/>
</dbReference>
<evidence type="ECO:0000313" key="2">
    <source>
        <dbReference type="EMBL" id="GAA0182843.1"/>
    </source>
</evidence>
<feature type="domain" description="Retrotransposon gag" evidence="1">
    <location>
        <begin position="57"/>
        <end position="147"/>
    </location>
</feature>
<dbReference type="Proteomes" id="UP001454036">
    <property type="component" value="Unassembled WGS sequence"/>
</dbReference>
<dbReference type="EMBL" id="BAABME010028894">
    <property type="protein sequence ID" value="GAA0182843.1"/>
    <property type="molecule type" value="Genomic_DNA"/>
</dbReference>
<accession>A0AAV3RPJ0</accession>